<evidence type="ECO:0000256" key="6">
    <source>
        <dbReference type="SAM" id="Phobius"/>
    </source>
</evidence>
<dbReference type="InterPro" id="IPR001128">
    <property type="entry name" value="Cyt_P450"/>
</dbReference>
<dbReference type="InterPro" id="IPR002401">
    <property type="entry name" value="Cyt_P450_E_grp-I"/>
</dbReference>
<gene>
    <name evidence="7" type="ORF">F8M41_004525</name>
</gene>
<feature type="binding site" description="axial binding residue" evidence="4">
    <location>
        <position position="457"/>
    </location>
    <ligand>
        <name>heme</name>
        <dbReference type="ChEBI" id="CHEBI:30413"/>
    </ligand>
    <ligandPart>
        <name>Fe</name>
        <dbReference type="ChEBI" id="CHEBI:18248"/>
    </ligandPart>
</feature>
<dbReference type="EMBL" id="WTPW01001411">
    <property type="protein sequence ID" value="KAF0437041.1"/>
    <property type="molecule type" value="Genomic_DNA"/>
</dbReference>
<keyword evidence="5" id="KW-0560">Oxidoreductase</keyword>
<dbReference type="GO" id="GO:0005506">
    <property type="term" value="F:iron ion binding"/>
    <property type="evidence" value="ECO:0007669"/>
    <property type="project" value="InterPro"/>
</dbReference>
<dbReference type="Pfam" id="PF00067">
    <property type="entry name" value="p450"/>
    <property type="match status" value="1"/>
</dbReference>
<dbReference type="PROSITE" id="PS00086">
    <property type="entry name" value="CYTOCHROME_P450"/>
    <property type="match status" value="1"/>
</dbReference>
<dbReference type="PANTHER" id="PTHR24291:SF167">
    <property type="entry name" value="CYTOCHROME P450 MONOOXYGENASE GLIC"/>
    <property type="match status" value="1"/>
</dbReference>
<keyword evidence="2 4" id="KW-0479">Metal-binding</keyword>
<comment type="similarity">
    <text evidence="1 5">Belongs to the cytochrome P450 family.</text>
</comment>
<dbReference type="InterPro" id="IPR050196">
    <property type="entry name" value="Cytochrome_P450_Monoox"/>
</dbReference>
<dbReference type="Proteomes" id="UP000439903">
    <property type="component" value="Unassembled WGS sequence"/>
</dbReference>
<comment type="cofactor">
    <cofactor evidence="4">
        <name>heme</name>
        <dbReference type="ChEBI" id="CHEBI:30413"/>
    </cofactor>
</comment>
<evidence type="ECO:0000256" key="3">
    <source>
        <dbReference type="ARBA" id="ARBA00023004"/>
    </source>
</evidence>
<keyword evidence="8" id="KW-1185">Reference proteome</keyword>
<reference evidence="7 8" key="1">
    <citation type="journal article" date="2019" name="Environ. Microbiol.">
        <title>At the nexus of three kingdoms: the genome of the mycorrhizal fungus Gigaspora margarita provides insights into plant, endobacterial and fungal interactions.</title>
        <authorList>
            <person name="Venice F."/>
            <person name="Ghignone S."/>
            <person name="Salvioli di Fossalunga A."/>
            <person name="Amselem J."/>
            <person name="Novero M."/>
            <person name="Xianan X."/>
            <person name="Sedzielewska Toro K."/>
            <person name="Morin E."/>
            <person name="Lipzen A."/>
            <person name="Grigoriev I.V."/>
            <person name="Henrissat B."/>
            <person name="Martin F.M."/>
            <person name="Bonfante P."/>
        </authorList>
    </citation>
    <scope>NUCLEOTIDE SEQUENCE [LARGE SCALE GENOMIC DNA]</scope>
    <source>
        <strain evidence="7 8">BEG34</strain>
    </source>
</reference>
<evidence type="ECO:0000256" key="5">
    <source>
        <dbReference type="RuleBase" id="RU000461"/>
    </source>
</evidence>
<dbReference type="GO" id="GO:0016705">
    <property type="term" value="F:oxidoreductase activity, acting on paired donors, with incorporation or reduction of molecular oxygen"/>
    <property type="evidence" value="ECO:0007669"/>
    <property type="project" value="InterPro"/>
</dbReference>
<dbReference type="Gene3D" id="1.10.630.10">
    <property type="entry name" value="Cytochrome P450"/>
    <property type="match status" value="1"/>
</dbReference>
<keyword evidence="5" id="KW-0503">Monooxygenase</keyword>
<proteinExistence type="inferred from homology"/>
<evidence type="ECO:0000313" key="8">
    <source>
        <dbReference type="Proteomes" id="UP000439903"/>
    </source>
</evidence>
<sequence length="510" mass="60059">MAWLNHDLCKLALYLLLSPFIIFLTIYLCKIIAEAYLHYCYAWRNINGEIIPGPPPNLPDGDRYSRLSYGYELSQKYKNKYGPIYRIWDGKNAELVLTQPEDVLAFYKNGGMHIKPRHLNIGEFFHRIMGDSIGLKNQDEWRSMKKLTNPFFNEKASMSFLPEIIRDTKIWLQNLPKEPNTKVINNVSEFTFPLIESIKYLPFFWVSKLLYGRLISTENINQLVTMGELHESIMEICFSQRLPRFWLYKWFPTTNNQRLIQFLKQWKNFNIRMMQLADETGIHPPAYHMYQDVLQGKWTMNEYLETLDEILFTNLDNASATFGWQLIALAEWPSCQNKLRTEVHEVLKYNYANIESEIFMNYLLRSDTYLHYMSLEIARLLPTSAYSLPEMLQNEHYVRGFTIPRGSLVVLDAFTLNTLSDVWGNDSMDFKPERFANMSSQMYRYALWRFGLGPRKCLGIHYAEKSLKALLALTVVFYKVSKPKEFSLKFQEKSFLRMPITSLVFKPIAT</sequence>
<keyword evidence="6" id="KW-0472">Membrane</keyword>
<keyword evidence="6" id="KW-0812">Transmembrane</keyword>
<keyword evidence="4 5" id="KW-0349">Heme</keyword>
<protein>
    <recommendedName>
        <fullName evidence="9">Cytochrome P450</fullName>
    </recommendedName>
</protein>
<feature type="transmembrane region" description="Helical" evidence="6">
    <location>
        <begin position="12"/>
        <end position="33"/>
    </location>
</feature>
<dbReference type="GO" id="GO:0020037">
    <property type="term" value="F:heme binding"/>
    <property type="evidence" value="ECO:0007669"/>
    <property type="project" value="InterPro"/>
</dbReference>
<dbReference type="SUPFAM" id="SSF48264">
    <property type="entry name" value="Cytochrome P450"/>
    <property type="match status" value="1"/>
</dbReference>
<dbReference type="PANTHER" id="PTHR24291">
    <property type="entry name" value="CYTOCHROME P450 FAMILY 4"/>
    <property type="match status" value="1"/>
</dbReference>
<evidence type="ECO:0000256" key="2">
    <source>
        <dbReference type="ARBA" id="ARBA00022723"/>
    </source>
</evidence>
<evidence type="ECO:0000256" key="4">
    <source>
        <dbReference type="PIRSR" id="PIRSR602401-1"/>
    </source>
</evidence>
<dbReference type="PRINTS" id="PR00463">
    <property type="entry name" value="EP450I"/>
</dbReference>
<dbReference type="InterPro" id="IPR036396">
    <property type="entry name" value="Cyt_P450_sf"/>
</dbReference>
<accession>A0A8H4A7M3</accession>
<comment type="caution">
    <text evidence="7">The sequence shown here is derived from an EMBL/GenBank/DDBJ whole genome shotgun (WGS) entry which is preliminary data.</text>
</comment>
<name>A0A8H4A7M3_GIGMA</name>
<dbReference type="AlphaFoldDB" id="A0A8H4A7M3"/>
<dbReference type="GO" id="GO:0004497">
    <property type="term" value="F:monooxygenase activity"/>
    <property type="evidence" value="ECO:0007669"/>
    <property type="project" value="UniProtKB-KW"/>
</dbReference>
<evidence type="ECO:0000313" key="7">
    <source>
        <dbReference type="EMBL" id="KAF0437041.1"/>
    </source>
</evidence>
<dbReference type="OrthoDB" id="2789670at2759"/>
<evidence type="ECO:0000256" key="1">
    <source>
        <dbReference type="ARBA" id="ARBA00010617"/>
    </source>
</evidence>
<keyword evidence="6" id="KW-1133">Transmembrane helix</keyword>
<organism evidence="7 8">
    <name type="scientific">Gigaspora margarita</name>
    <dbReference type="NCBI Taxonomy" id="4874"/>
    <lineage>
        <taxon>Eukaryota</taxon>
        <taxon>Fungi</taxon>
        <taxon>Fungi incertae sedis</taxon>
        <taxon>Mucoromycota</taxon>
        <taxon>Glomeromycotina</taxon>
        <taxon>Glomeromycetes</taxon>
        <taxon>Diversisporales</taxon>
        <taxon>Gigasporaceae</taxon>
        <taxon>Gigaspora</taxon>
    </lineage>
</organism>
<dbReference type="InterPro" id="IPR017972">
    <property type="entry name" value="Cyt_P450_CS"/>
</dbReference>
<keyword evidence="3 4" id="KW-0408">Iron</keyword>
<evidence type="ECO:0008006" key="9">
    <source>
        <dbReference type="Google" id="ProtNLM"/>
    </source>
</evidence>